<evidence type="ECO:0000256" key="1">
    <source>
        <dbReference type="ARBA" id="ARBA00001937"/>
    </source>
</evidence>
<dbReference type="InterPro" id="IPR001509">
    <property type="entry name" value="Epimerase_deHydtase"/>
</dbReference>
<sequence>MAEGSSPAAKRVKVDSNSCASETAGDPEVNGERGKIAFVTGITGQDGSYLSELLLDKGYIVHGVIRRASTFNTGRINHLFDDQYAHKGGRLILHYGDLTDSSSLVKLISQCSFELSEYTANVDGLGTLRLLDAIRTCGLEKTVRFYQVRAMWLMLQRDSPEDYVVATGETHSVRELVELAFSQIGMEIVWEGKGEEEKGIEKATGTVRVEVDPKYYRPTEVDFLLGDYSKAKRELGWEPKITFKELVKEMVAADIALLSKNPLA</sequence>
<comment type="pathway">
    <text evidence="2">Nucleotide-sugar biosynthesis; GDP-L-fucose biosynthesis via de novo pathway; GDP-L-fucose from GDP-alpha-D-mannose: step 1/2.</text>
</comment>
<feature type="domain" description="NAD-dependent epimerase/dehydratase" evidence="8">
    <location>
        <begin position="38"/>
        <end position="147"/>
    </location>
</feature>
<dbReference type="Gene3D" id="3.90.25.10">
    <property type="entry name" value="UDP-galactose 4-epimerase, domain 1"/>
    <property type="match status" value="1"/>
</dbReference>
<evidence type="ECO:0000313" key="10">
    <source>
        <dbReference type="EMBL" id="CAI7993532.1"/>
    </source>
</evidence>
<dbReference type="FunFam" id="3.40.50.720:FF:000924">
    <property type="entry name" value="GDP-mannose 4,6 dehydratase"/>
    <property type="match status" value="1"/>
</dbReference>
<dbReference type="SUPFAM" id="SSF51735">
    <property type="entry name" value="NAD(P)-binding Rossmann-fold domains"/>
    <property type="match status" value="1"/>
</dbReference>
<evidence type="ECO:0000256" key="7">
    <source>
        <dbReference type="SAM" id="MobiDB-lite"/>
    </source>
</evidence>
<feature type="region of interest" description="Disordered" evidence="7">
    <location>
        <begin position="1"/>
        <end position="28"/>
    </location>
</feature>
<dbReference type="EC" id="4.2.1.47" evidence="4"/>
<accession>A0AA35VUZ6</accession>
<organism evidence="10 11">
    <name type="scientific">Geodia barretti</name>
    <name type="common">Barrett's horny sponge</name>
    <dbReference type="NCBI Taxonomy" id="519541"/>
    <lineage>
        <taxon>Eukaryota</taxon>
        <taxon>Metazoa</taxon>
        <taxon>Porifera</taxon>
        <taxon>Demospongiae</taxon>
        <taxon>Heteroscleromorpha</taxon>
        <taxon>Tetractinellida</taxon>
        <taxon>Astrophorina</taxon>
        <taxon>Geodiidae</taxon>
        <taxon>Geodia</taxon>
    </lineage>
</organism>
<dbReference type="Gene3D" id="3.40.50.720">
    <property type="entry name" value="NAD(P)-binding Rossmann-like Domain"/>
    <property type="match status" value="1"/>
</dbReference>
<comment type="similarity">
    <text evidence="3">Belongs to the NAD(P)-dependent epimerase/dehydratase family. GDP-mannose 4,6-dehydratase subfamily.</text>
</comment>
<dbReference type="Pfam" id="PF16363">
    <property type="entry name" value="GDP_Man_Dehyd"/>
    <property type="match status" value="1"/>
</dbReference>
<dbReference type="EMBL" id="CASHTH010000190">
    <property type="protein sequence ID" value="CAI7993532.1"/>
    <property type="molecule type" value="Genomic_DNA"/>
</dbReference>
<evidence type="ECO:0000256" key="6">
    <source>
        <dbReference type="ARBA" id="ARBA00031085"/>
    </source>
</evidence>
<evidence type="ECO:0000259" key="8">
    <source>
        <dbReference type="Pfam" id="PF01370"/>
    </source>
</evidence>
<dbReference type="Pfam" id="PF01370">
    <property type="entry name" value="Epimerase"/>
    <property type="match status" value="1"/>
</dbReference>
<dbReference type="InterPro" id="IPR006368">
    <property type="entry name" value="GDP_Man_deHydtase"/>
</dbReference>
<evidence type="ECO:0000259" key="9">
    <source>
        <dbReference type="Pfam" id="PF16363"/>
    </source>
</evidence>
<feature type="domain" description="NAD(P)-binding" evidence="9">
    <location>
        <begin position="148"/>
        <end position="250"/>
    </location>
</feature>
<dbReference type="PANTHER" id="PTHR43715">
    <property type="entry name" value="GDP-MANNOSE 4,6-DEHYDRATASE"/>
    <property type="match status" value="1"/>
</dbReference>
<proteinExistence type="inferred from homology"/>
<dbReference type="GO" id="GO:0042351">
    <property type="term" value="P:'de novo' GDP-L-fucose biosynthetic process"/>
    <property type="evidence" value="ECO:0007669"/>
    <property type="project" value="TreeGrafter"/>
</dbReference>
<dbReference type="InterPro" id="IPR036291">
    <property type="entry name" value="NAD(P)-bd_dom_sf"/>
</dbReference>
<evidence type="ECO:0000256" key="2">
    <source>
        <dbReference type="ARBA" id="ARBA00004912"/>
    </source>
</evidence>
<comment type="cofactor">
    <cofactor evidence="1">
        <name>NADP(+)</name>
        <dbReference type="ChEBI" id="CHEBI:58349"/>
    </cofactor>
</comment>
<dbReference type="Proteomes" id="UP001174909">
    <property type="component" value="Unassembled WGS sequence"/>
</dbReference>
<dbReference type="PANTHER" id="PTHR43715:SF1">
    <property type="entry name" value="GDP-MANNOSE 4,6 DEHYDRATASE"/>
    <property type="match status" value="1"/>
</dbReference>
<keyword evidence="11" id="KW-1185">Reference proteome</keyword>
<evidence type="ECO:0000256" key="5">
    <source>
        <dbReference type="ARBA" id="ARBA00023239"/>
    </source>
</evidence>
<dbReference type="InterPro" id="IPR016040">
    <property type="entry name" value="NAD(P)-bd_dom"/>
</dbReference>
<reference evidence="10" key="1">
    <citation type="submission" date="2023-03" db="EMBL/GenBank/DDBJ databases">
        <authorList>
            <person name="Steffen K."/>
            <person name="Cardenas P."/>
        </authorList>
    </citation>
    <scope>NUCLEOTIDE SEQUENCE</scope>
</reference>
<evidence type="ECO:0000313" key="11">
    <source>
        <dbReference type="Proteomes" id="UP001174909"/>
    </source>
</evidence>
<comment type="caution">
    <text evidence="10">The sequence shown here is derived from an EMBL/GenBank/DDBJ whole genome shotgun (WGS) entry which is preliminary data.</text>
</comment>
<dbReference type="AlphaFoldDB" id="A0AA35VUZ6"/>
<gene>
    <name evidence="10" type="ORF">GBAR_LOCUS1271</name>
</gene>
<evidence type="ECO:0000256" key="4">
    <source>
        <dbReference type="ARBA" id="ARBA00011989"/>
    </source>
</evidence>
<evidence type="ECO:0000256" key="3">
    <source>
        <dbReference type="ARBA" id="ARBA00009263"/>
    </source>
</evidence>
<protein>
    <recommendedName>
        <fullName evidence="4">GDP-mannose 4,6-dehydratase</fullName>
        <ecNumber evidence="4">4.2.1.47</ecNumber>
    </recommendedName>
    <alternativeName>
        <fullName evidence="6">GDP-D-mannose dehydratase</fullName>
    </alternativeName>
</protein>
<dbReference type="GO" id="GO:0008446">
    <property type="term" value="F:GDP-mannose 4,6-dehydratase activity"/>
    <property type="evidence" value="ECO:0007669"/>
    <property type="project" value="UniProtKB-EC"/>
</dbReference>
<keyword evidence="5" id="KW-0456">Lyase</keyword>
<name>A0AA35VUZ6_GEOBA</name>